<dbReference type="Proteomes" id="UP001219525">
    <property type="component" value="Unassembled WGS sequence"/>
</dbReference>
<dbReference type="InterPro" id="IPR036812">
    <property type="entry name" value="NAD(P)_OxRdtase_dom_sf"/>
</dbReference>
<evidence type="ECO:0000256" key="1">
    <source>
        <dbReference type="SAM" id="MobiDB-lite"/>
    </source>
</evidence>
<keyword evidence="3" id="KW-1185">Reference proteome</keyword>
<accession>A0AAD6V6P5</accession>
<gene>
    <name evidence="2" type="ORF">GGX14DRAFT_651962</name>
</gene>
<sequence>MQQVAKPFALLSKTAYRNGQTASIQIKWKSSYASATDKTCSVNPELYPDLPTRARPVGLKRLGIDTIDLLHLHRVGKNTPIKVTVGTMAELVKCVSLSFSLYSHQAYMEGMKHLGFSEAALSRTLAGSTPRVNCVKIVAYAPLGCGLLTGQYIRHHQFPKILKLVTGLQVLGTSHRATAVQYLAENIGTSGLRDKTPPVRPRADERPATHNAVERAHHETLDRRWCPR</sequence>
<protein>
    <recommendedName>
        <fullName evidence="4">NADP-dependent oxidoreductase domain-containing protein</fullName>
    </recommendedName>
</protein>
<dbReference type="EMBL" id="JARJCW010000050">
    <property type="protein sequence ID" value="KAJ7203657.1"/>
    <property type="molecule type" value="Genomic_DNA"/>
</dbReference>
<dbReference type="AlphaFoldDB" id="A0AAD6V6P5"/>
<evidence type="ECO:0008006" key="4">
    <source>
        <dbReference type="Google" id="ProtNLM"/>
    </source>
</evidence>
<feature type="compositionally biased region" description="Basic and acidic residues" evidence="1">
    <location>
        <begin position="192"/>
        <end position="228"/>
    </location>
</feature>
<reference evidence="2" key="1">
    <citation type="submission" date="2023-03" db="EMBL/GenBank/DDBJ databases">
        <title>Massive genome expansion in bonnet fungi (Mycena s.s.) driven by repeated elements and novel gene families across ecological guilds.</title>
        <authorList>
            <consortium name="Lawrence Berkeley National Laboratory"/>
            <person name="Harder C.B."/>
            <person name="Miyauchi S."/>
            <person name="Viragh M."/>
            <person name="Kuo A."/>
            <person name="Thoen E."/>
            <person name="Andreopoulos B."/>
            <person name="Lu D."/>
            <person name="Skrede I."/>
            <person name="Drula E."/>
            <person name="Henrissat B."/>
            <person name="Morin E."/>
            <person name="Kohler A."/>
            <person name="Barry K."/>
            <person name="LaButti K."/>
            <person name="Morin E."/>
            <person name="Salamov A."/>
            <person name="Lipzen A."/>
            <person name="Mereny Z."/>
            <person name="Hegedus B."/>
            <person name="Baldrian P."/>
            <person name="Stursova M."/>
            <person name="Weitz H."/>
            <person name="Taylor A."/>
            <person name="Grigoriev I.V."/>
            <person name="Nagy L.G."/>
            <person name="Martin F."/>
            <person name="Kauserud H."/>
        </authorList>
    </citation>
    <scope>NUCLEOTIDE SEQUENCE</scope>
    <source>
        <strain evidence="2">9144</strain>
    </source>
</reference>
<evidence type="ECO:0000313" key="3">
    <source>
        <dbReference type="Proteomes" id="UP001219525"/>
    </source>
</evidence>
<dbReference type="Gene3D" id="3.20.20.100">
    <property type="entry name" value="NADP-dependent oxidoreductase domain"/>
    <property type="match status" value="1"/>
</dbReference>
<dbReference type="SUPFAM" id="SSF51430">
    <property type="entry name" value="NAD(P)-linked oxidoreductase"/>
    <property type="match status" value="1"/>
</dbReference>
<evidence type="ECO:0000313" key="2">
    <source>
        <dbReference type="EMBL" id="KAJ7203657.1"/>
    </source>
</evidence>
<name>A0AAD6V6P5_9AGAR</name>
<organism evidence="2 3">
    <name type="scientific">Mycena pura</name>
    <dbReference type="NCBI Taxonomy" id="153505"/>
    <lineage>
        <taxon>Eukaryota</taxon>
        <taxon>Fungi</taxon>
        <taxon>Dikarya</taxon>
        <taxon>Basidiomycota</taxon>
        <taxon>Agaricomycotina</taxon>
        <taxon>Agaricomycetes</taxon>
        <taxon>Agaricomycetidae</taxon>
        <taxon>Agaricales</taxon>
        <taxon>Marasmiineae</taxon>
        <taxon>Mycenaceae</taxon>
        <taxon>Mycena</taxon>
    </lineage>
</organism>
<feature type="region of interest" description="Disordered" evidence="1">
    <location>
        <begin position="191"/>
        <end position="228"/>
    </location>
</feature>
<comment type="caution">
    <text evidence="2">The sequence shown here is derived from an EMBL/GenBank/DDBJ whole genome shotgun (WGS) entry which is preliminary data.</text>
</comment>
<proteinExistence type="predicted"/>